<proteinExistence type="predicted"/>
<evidence type="ECO:0000313" key="1">
    <source>
        <dbReference type="EMBL" id="MBA1144706.1"/>
    </source>
</evidence>
<name>A0A838BDS7_9HYPH</name>
<keyword evidence="2" id="KW-1185">Reference proteome</keyword>
<organism evidence="1 2">
    <name type="scientific">Mesorhizobium neociceri</name>
    <dbReference type="NCBI Taxonomy" id="1307853"/>
    <lineage>
        <taxon>Bacteria</taxon>
        <taxon>Pseudomonadati</taxon>
        <taxon>Pseudomonadota</taxon>
        <taxon>Alphaproteobacteria</taxon>
        <taxon>Hyphomicrobiales</taxon>
        <taxon>Phyllobacteriaceae</taxon>
        <taxon>Mesorhizobium</taxon>
    </lineage>
</organism>
<sequence>MIQDLMRTRAMRFASLAALLVAADHVALGGRTMSEGYDLIVGYSEGQLEIAGLKLQAYGAVWAGLLGVEDVGNKAAEPPAG</sequence>
<dbReference type="EMBL" id="JACDTY010000026">
    <property type="protein sequence ID" value="MBA1144706.1"/>
    <property type="molecule type" value="Genomic_DNA"/>
</dbReference>
<dbReference type="RefSeq" id="WP_181061635.1">
    <property type="nucleotide sequence ID" value="NZ_JACDTY010000026.1"/>
</dbReference>
<gene>
    <name evidence="1" type="ORF">H0241_31365</name>
</gene>
<evidence type="ECO:0000313" key="2">
    <source>
        <dbReference type="Proteomes" id="UP000558284"/>
    </source>
</evidence>
<accession>A0A838BDS7</accession>
<reference evidence="1 2" key="1">
    <citation type="submission" date="2020-07" db="EMBL/GenBank/DDBJ databases">
        <title>Definition of the novel symbiovar canariense within Mesorhizobium novociceri, a new species of genus Mesorhizobium nodulating Cicer canariense in the Caldera de Taburiente National Park (La Palma, Canary Islands).</title>
        <authorList>
            <person name="Leon-Barrios M."/>
            <person name="Perez-Yepez J."/>
            <person name="Flores-Felix J.D."/>
            <person name="Ramirez-Baena M.H."/>
            <person name="Pulido-Suarez L."/>
            <person name="Igual J.M."/>
            <person name="Velazquez E."/>
            <person name="Peix A."/>
        </authorList>
    </citation>
    <scope>NUCLEOTIDE SEQUENCE [LARGE SCALE GENOMIC DNA]</scope>
    <source>
        <strain evidence="1 2">CCANP35</strain>
    </source>
</reference>
<dbReference type="AlphaFoldDB" id="A0A838BDS7"/>
<comment type="caution">
    <text evidence="1">The sequence shown here is derived from an EMBL/GenBank/DDBJ whole genome shotgun (WGS) entry which is preliminary data.</text>
</comment>
<protein>
    <submittedName>
        <fullName evidence="1">Uncharacterized protein</fullName>
    </submittedName>
</protein>
<dbReference type="Proteomes" id="UP000558284">
    <property type="component" value="Unassembled WGS sequence"/>
</dbReference>